<accession>A0ACC2U3Q8</accession>
<evidence type="ECO:0000313" key="1">
    <source>
        <dbReference type="EMBL" id="KAJ9081638.1"/>
    </source>
</evidence>
<protein>
    <submittedName>
        <fullName evidence="1">Uncharacterized protein</fullName>
    </submittedName>
</protein>
<sequence length="294" mass="33240">MEHIQSLEDKPSYMSYKPPEIFQSELGYKSTSSSTPIAEQCSIPKIMMAMPSNPSASRQAPPRNTQCSSLPSQTSSQTPPLQSTGKRFKVGVLPKFDRQGNMHTFLRLYKMATVGAKDTEKAYLIINLLDPMSRDIIMPSLPGGNITYQDARSAILREFGSTVCMIEHKDLFSDIEFKTNKTLSKFADQFYHKSQVLLGAGAMMEHNAKLAIKNAVNPYQELYWAMYLILGQEFTMVQMLNYLRLLEATHNAPNKEKPKYTRPVNTNIPAIDSTKICQTQERQIPLKDITCYCC</sequence>
<gene>
    <name evidence="1" type="ORF">DSO57_1012521</name>
</gene>
<evidence type="ECO:0000313" key="2">
    <source>
        <dbReference type="Proteomes" id="UP001165960"/>
    </source>
</evidence>
<organism evidence="1 2">
    <name type="scientific">Entomophthora muscae</name>
    <dbReference type="NCBI Taxonomy" id="34485"/>
    <lineage>
        <taxon>Eukaryota</taxon>
        <taxon>Fungi</taxon>
        <taxon>Fungi incertae sedis</taxon>
        <taxon>Zoopagomycota</taxon>
        <taxon>Entomophthoromycotina</taxon>
        <taxon>Entomophthoromycetes</taxon>
        <taxon>Entomophthorales</taxon>
        <taxon>Entomophthoraceae</taxon>
        <taxon>Entomophthora</taxon>
    </lineage>
</organism>
<name>A0ACC2U3Q8_9FUNG</name>
<keyword evidence="2" id="KW-1185">Reference proteome</keyword>
<dbReference type="EMBL" id="QTSX02001465">
    <property type="protein sequence ID" value="KAJ9081638.1"/>
    <property type="molecule type" value="Genomic_DNA"/>
</dbReference>
<dbReference type="Proteomes" id="UP001165960">
    <property type="component" value="Unassembled WGS sequence"/>
</dbReference>
<reference evidence="1" key="1">
    <citation type="submission" date="2022-04" db="EMBL/GenBank/DDBJ databases">
        <title>Genome of the entomopathogenic fungus Entomophthora muscae.</title>
        <authorList>
            <person name="Elya C."/>
            <person name="Lovett B.R."/>
            <person name="Lee E."/>
            <person name="Macias A.M."/>
            <person name="Hajek A.E."/>
            <person name="De Bivort B.L."/>
            <person name="Kasson M.T."/>
            <person name="De Fine Licht H.H."/>
            <person name="Stajich J.E."/>
        </authorList>
    </citation>
    <scope>NUCLEOTIDE SEQUENCE</scope>
    <source>
        <strain evidence="1">Berkeley</strain>
    </source>
</reference>
<proteinExistence type="predicted"/>
<comment type="caution">
    <text evidence="1">The sequence shown here is derived from an EMBL/GenBank/DDBJ whole genome shotgun (WGS) entry which is preliminary data.</text>
</comment>